<gene>
    <name evidence="2" type="ORF">BALAC2494_01350</name>
</gene>
<accession>A0A806FZI6</accession>
<dbReference type="RefSeq" id="WP_004218320.1">
    <property type="nucleotide sequence ID" value="NC_017215.1"/>
</dbReference>
<feature type="transmembrane region" description="Helical" evidence="1">
    <location>
        <begin position="206"/>
        <end position="227"/>
    </location>
</feature>
<feature type="transmembrane region" description="Helical" evidence="1">
    <location>
        <begin position="78"/>
        <end position="98"/>
    </location>
</feature>
<sequence length="448" mass="49921">MTDTTETVQRQAEYSPRIREVVNALMDYALVLAIIYNSNSLWALAGDNFSLSCFVLLAVCMAYMLCCWREARHRLHRVGSAMLVLVLATVIGQLVMAVSHGGSGYTNGTWFQYALIVPALMGCMLMRGHEYVRKVLLNRLVVVAAVFAAISVVLWAASSFLLLPPSHVERLSWVHNVPPIYSYADVYYNVQDAHVLGMTVWRNSSIFNEPPCAVAFYGMVLAIDLYIGKKVHWGADLCIIGALVTSLSTGGALYVLVLLVPLLWKAMLHVQRRGLRYALLSVAALVSIAAVVAGTRIVISKMATSYSGQTHLLDFTEGFRIWWQRPLTGFGFDSDEYIWTHYMSAYRDGMGYTSGLLFLLIHGGLVLALYMIVPFVLLVLGSHDWHMWYFAGFVMIVFITAPVQNCAFLLLVAAYGYASFIWRYSRRMSSLPLVARTPLTHEGSEGHA</sequence>
<feature type="transmembrane region" description="Helical" evidence="1">
    <location>
        <begin position="356"/>
        <end position="381"/>
    </location>
</feature>
<protein>
    <submittedName>
        <fullName evidence="2">Oligosaccharide repeat unit polymerase</fullName>
    </submittedName>
</protein>
<evidence type="ECO:0000313" key="3">
    <source>
        <dbReference type="Proteomes" id="UP000008394"/>
    </source>
</evidence>
<dbReference type="EMBL" id="CP002915">
    <property type="protein sequence ID" value="AEK30850.1"/>
    <property type="molecule type" value="Genomic_DNA"/>
</dbReference>
<feature type="transmembrane region" description="Helical" evidence="1">
    <location>
        <begin position="387"/>
        <end position="418"/>
    </location>
</feature>
<feature type="transmembrane region" description="Helical" evidence="1">
    <location>
        <begin position="110"/>
        <end position="128"/>
    </location>
</feature>
<dbReference type="GeneID" id="29696583"/>
<keyword evidence="1" id="KW-0472">Membrane</keyword>
<reference evidence="2 3" key="1">
    <citation type="journal article" date="2011" name="J. Bacteriol.">
        <title>Genome Sequence of the Probiotic Strain Bifidobacterium animalis subsp. lactis CNCM I-2494.</title>
        <authorList>
            <person name="Chervaux C."/>
            <person name="Grimaldi C."/>
            <person name="Bolotin A."/>
            <person name="Quinquis B."/>
            <person name="Legrain-Raspaud S."/>
            <person name="van Hylckama Vlieg J.E."/>
            <person name="Denariaz G."/>
            <person name="Smokvina T."/>
        </authorList>
    </citation>
    <scope>NUCLEOTIDE SEQUENCE [LARGE SCALE GENOMIC DNA]</scope>
    <source>
        <strain evidence="2 3">CNCM I-2494</strain>
    </source>
</reference>
<organism evidence="2 3">
    <name type="scientific">Bifidobacterium animalis subsp. lactis CNCM I-2494</name>
    <dbReference type="NCBI Taxonomy" id="1042403"/>
    <lineage>
        <taxon>Bacteria</taxon>
        <taxon>Bacillati</taxon>
        <taxon>Actinomycetota</taxon>
        <taxon>Actinomycetes</taxon>
        <taxon>Bifidobacteriales</taxon>
        <taxon>Bifidobacteriaceae</taxon>
        <taxon>Bifidobacterium</taxon>
    </lineage>
</organism>
<dbReference type="KEGG" id="bnm:BALAC2494_01350"/>
<keyword evidence="1" id="KW-0812">Transmembrane</keyword>
<feature type="transmembrane region" description="Helical" evidence="1">
    <location>
        <begin position="239"/>
        <end position="264"/>
    </location>
</feature>
<evidence type="ECO:0000256" key="1">
    <source>
        <dbReference type="SAM" id="Phobius"/>
    </source>
</evidence>
<keyword evidence="1" id="KW-1133">Transmembrane helix</keyword>
<name>A0A806FZI6_BIFAN</name>
<dbReference type="Proteomes" id="UP000008394">
    <property type="component" value="Chromosome"/>
</dbReference>
<evidence type="ECO:0000313" key="2">
    <source>
        <dbReference type="EMBL" id="AEK30850.1"/>
    </source>
</evidence>
<dbReference type="AlphaFoldDB" id="A0A806FZI6"/>
<feature type="transmembrane region" description="Helical" evidence="1">
    <location>
        <begin position="276"/>
        <end position="299"/>
    </location>
</feature>
<feature type="transmembrane region" description="Helical" evidence="1">
    <location>
        <begin position="140"/>
        <end position="163"/>
    </location>
</feature>
<feature type="transmembrane region" description="Helical" evidence="1">
    <location>
        <begin position="21"/>
        <end position="37"/>
    </location>
</feature>
<feature type="transmembrane region" description="Helical" evidence="1">
    <location>
        <begin position="49"/>
        <end position="66"/>
    </location>
</feature>
<proteinExistence type="predicted"/>